<evidence type="ECO:0000256" key="1">
    <source>
        <dbReference type="ARBA" id="ARBA00004477"/>
    </source>
</evidence>
<keyword evidence="6 8" id="KW-0472">Membrane</keyword>
<dbReference type="Pfam" id="PF06775">
    <property type="entry name" value="Seipin"/>
    <property type="match status" value="1"/>
</dbReference>
<dbReference type="EMBL" id="JAMFTS010000005">
    <property type="protein sequence ID" value="KAJ4751958.1"/>
    <property type="molecule type" value="Genomic_DNA"/>
</dbReference>
<evidence type="ECO:0000256" key="3">
    <source>
        <dbReference type="ARBA" id="ARBA00022824"/>
    </source>
</evidence>
<keyword evidence="4 8" id="KW-1133">Transmembrane helix</keyword>
<dbReference type="PANTHER" id="PTHR21212">
    <property type="entry name" value="BERNARDINELLI-SEIP CONGENITAL LIPODYSTROPHY 2 HOMOLOG BSCL2 PROTEIN"/>
    <property type="match status" value="1"/>
</dbReference>
<evidence type="ECO:0000256" key="4">
    <source>
        <dbReference type="ARBA" id="ARBA00022989"/>
    </source>
</evidence>
<keyword evidence="5" id="KW-0443">Lipid metabolism</keyword>
<sequence length="431" mass="49546">MFSSLLYSHTTGHPPLNFCFQLVRSHVQLMESEIDLLMQESFTKATYQEPTYTGHLFSLDSPAGWFVRFAAFIFELIISSFLSLIAPFICLLQESHAIPSILRRRLVSFLRRIVFGFVGALSAMAILVALMLVSFLIGVLIVRFWVDEPVKMEEVIYFDYTMKEPSAVVFLDGPRRRGVPTGHSVVVVLDLILPESEYNRQLGMFQVTAEAISHNGEIQAASSQPYMLRFRSLPIRLMHTFFMSLPILLGICTETQKLTIEILRYTEGRHRTNIISVKLKPRSGIADLPQLYTSEVKIRTQLPWMKQLVYNWKLTLYVWTAFYVYGFILILIAFYLKPSVFGLMSWMPSAKPSDAERERKKPMESERDGQEELTERLKKWRERMDKRRERIEHRRVSESAEGCGSSMTGEEVGELIDDSGDFAASESSECI</sequence>
<dbReference type="GO" id="GO:0005789">
    <property type="term" value="C:endoplasmic reticulum membrane"/>
    <property type="evidence" value="ECO:0007669"/>
    <property type="project" value="UniProtKB-SubCell"/>
</dbReference>
<feature type="region of interest" description="Disordered" evidence="7">
    <location>
        <begin position="352"/>
        <end position="375"/>
    </location>
</feature>
<feature type="transmembrane region" description="Helical" evidence="8">
    <location>
        <begin position="113"/>
        <end position="146"/>
    </location>
</feature>
<keyword evidence="3" id="KW-0256">Endoplasmic reticulum</keyword>
<proteinExistence type="predicted"/>
<dbReference type="AlphaFoldDB" id="A0AAV8CDG0"/>
<accession>A0AAV8CDG0</accession>
<feature type="transmembrane region" description="Helical" evidence="8">
    <location>
        <begin position="314"/>
        <end position="336"/>
    </location>
</feature>
<feature type="region of interest" description="Disordered" evidence="7">
    <location>
        <begin position="391"/>
        <end position="410"/>
    </location>
</feature>
<name>A0AAV8CDG0_9POAL</name>
<evidence type="ECO:0000256" key="7">
    <source>
        <dbReference type="SAM" id="MobiDB-lite"/>
    </source>
</evidence>
<reference evidence="9" key="1">
    <citation type="submission" date="2022-08" db="EMBL/GenBank/DDBJ databases">
        <authorList>
            <person name="Marques A."/>
        </authorList>
    </citation>
    <scope>NUCLEOTIDE SEQUENCE</scope>
    <source>
        <strain evidence="9">RhyPub2mFocal</strain>
        <tissue evidence="9">Leaves</tissue>
    </source>
</reference>
<evidence type="ECO:0000313" key="10">
    <source>
        <dbReference type="Proteomes" id="UP001140206"/>
    </source>
</evidence>
<organism evidence="9 10">
    <name type="scientific">Rhynchospora pubera</name>
    <dbReference type="NCBI Taxonomy" id="906938"/>
    <lineage>
        <taxon>Eukaryota</taxon>
        <taxon>Viridiplantae</taxon>
        <taxon>Streptophyta</taxon>
        <taxon>Embryophyta</taxon>
        <taxon>Tracheophyta</taxon>
        <taxon>Spermatophyta</taxon>
        <taxon>Magnoliopsida</taxon>
        <taxon>Liliopsida</taxon>
        <taxon>Poales</taxon>
        <taxon>Cyperaceae</taxon>
        <taxon>Cyperoideae</taxon>
        <taxon>Rhynchosporeae</taxon>
        <taxon>Rhynchospora</taxon>
    </lineage>
</organism>
<gene>
    <name evidence="9" type="ORF">LUZ62_086363</name>
</gene>
<dbReference type="GO" id="GO:0006629">
    <property type="term" value="P:lipid metabolic process"/>
    <property type="evidence" value="ECO:0007669"/>
    <property type="project" value="UniProtKB-KW"/>
</dbReference>
<dbReference type="PANTHER" id="PTHR21212:SF5">
    <property type="entry name" value="SEIPIN-1"/>
    <property type="match status" value="1"/>
</dbReference>
<keyword evidence="2 8" id="KW-0812">Transmembrane</keyword>
<evidence type="ECO:0000313" key="9">
    <source>
        <dbReference type="EMBL" id="KAJ4751958.1"/>
    </source>
</evidence>
<feature type="transmembrane region" description="Helical" evidence="8">
    <location>
        <begin position="233"/>
        <end position="252"/>
    </location>
</feature>
<evidence type="ECO:0000256" key="8">
    <source>
        <dbReference type="SAM" id="Phobius"/>
    </source>
</evidence>
<evidence type="ECO:0000256" key="5">
    <source>
        <dbReference type="ARBA" id="ARBA00023098"/>
    </source>
</evidence>
<feature type="compositionally biased region" description="Basic and acidic residues" evidence="7">
    <location>
        <begin position="353"/>
        <end position="375"/>
    </location>
</feature>
<dbReference type="Proteomes" id="UP001140206">
    <property type="component" value="Chromosome 5"/>
</dbReference>
<dbReference type="InterPro" id="IPR009617">
    <property type="entry name" value="Seipin"/>
</dbReference>
<evidence type="ECO:0000256" key="6">
    <source>
        <dbReference type="ARBA" id="ARBA00023136"/>
    </source>
</evidence>
<comment type="caution">
    <text evidence="9">The sequence shown here is derived from an EMBL/GenBank/DDBJ whole genome shotgun (WGS) entry which is preliminary data.</text>
</comment>
<evidence type="ECO:0000256" key="2">
    <source>
        <dbReference type="ARBA" id="ARBA00022692"/>
    </source>
</evidence>
<comment type="subcellular location">
    <subcellularLocation>
        <location evidence="1">Endoplasmic reticulum membrane</location>
        <topology evidence="1">Multi-pass membrane protein</topology>
    </subcellularLocation>
</comment>
<protein>
    <submittedName>
        <fullName evidence="9">Seipin</fullName>
    </submittedName>
</protein>
<dbReference type="CDD" id="cd23995">
    <property type="entry name" value="Seipin_BSCL2_like"/>
    <property type="match status" value="1"/>
</dbReference>
<feature type="transmembrane region" description="Helical" evidence="8">
    <location>
        <begin position="65"/>
        <end position="92"/>
    </location>
</feature>
<dbReference type="GO" id="GO:0140042">
    <property type="term" value="P:lipid droplet formation"/>
    <property type="evidence" value="ECO:0007669"/>
    <property type="project" value="UniProtKB-ARBA"/>
</dbReference>
<keyword evidence="10" id="KW-1185">Reference proteome</keyword>